<protein>
    <recommendedName>
        <fullName evidence="4">Hydrophobin</fullName>
    </recommendedName>
</protein>
<comment type="caution">
    <text evidence="2">The sequence shown here is derived from an EMBL/GenBank/DDBJ whole genome shotgun (WGS) entry which is preliminary data.</text>
</comment>
<proteinExistence type="predicted"/>
<accession>A0A9P6D227</accession>
<evidence type="ECO:0000256" key="1">
    <source>
        <dbReference type="SAM" id="SignalP"/>
    </source>
</evidence>
<sequence>MKLALSALVSALFLASGVTAQSINTASPADGIVLGIAACCTSDILGIVLFNGHLNPKRDPFQPWPISSLNPQPQLSAFHVNLVGAAHEPSVQLLDITLNVF</sequence>
<name>A0A9P6D227_9AGAR</name>
<dbReference type="AlphaFoldDB" id="A0A9P6D227"/>
<reference evidence="2" key="1">
    <citation type="submission" date="2020-11" db="EMBL/GenBank/DDBJ databases">
        <authorList>
            <consortium name="DOE Joint Genome Institute"/>
            <person name="Ahrendt S."/>
            <person name="Riley R."/>
            <person name="Andreopoulos W."/>
            <person name="Labutti K."/>
            <person name="Pangilinan J."/>
            <person name="Ruiz-Duenas F.J."/>
            <person name="Barrasa J.M."/>
            <person name="Sanchez-Garcia M."/>
            <person name="Camarero S."/>
            <person name="Miyauchi S."/>
            <person name="Serrano A."/>
            <person name="Linde D."/>
            <person name="Babiker R."/>
            <person name="Drula E."/>
            <person name="Ayuso-Fernandez I."/>
            <person name="Pacheco R."/>
            <person name="Padilla G."/>
            <person name="Ferreira P."/>
            <person name="Barriuso J."/>
            <person name="Kellner H."/>
            <person name="Castanera R."/>
            <person name="Alfaro M."/>
            <person name="Ramirez L."/>
            <person name="Pisabarro A.G."/>
            <person name="Kuo A."/>
            <person name="Tritt A."/>
            <person name="Lipzen A."/>
            <person name="He G."/>
            <person name="Yan M."/>
            <person name="Ng V."/>
            <person name="Cullen D."/>
            <person name="Martin F."/>
            <person name="Rosso M.-N."/>
            <person name="Henrissat B."/>
            <person name="Hibbett D."/>
            <person name="Martinez A.T."/>
            <person name="Grigoriev I.V."/>
        </authorList>
    </citation>
    <scope>NUCLEOTIDE SEQUENCE</scope>
    <source>
        <strain evidence="2">CIRM-BRFM 674</strain>
    </source>
</reference>
<evidence type="ECO:0000313" key="2">
    <source>
        <dbReference type="EMBL" id="KAF9480248.1"/>
    </source>
</evidence>
<gene>
    <name evidence="2" type="ORF">BDN70DRAFT_920687</name>
</gene>
<dbReference type="Proteomes" id="UP000807469">
    <property type="component" value="Unassembled WGS sequence"/>
</dbReference>
<feature type="signal peptide" evidence="1">
    <location>
        <begin position="1"/>
        <end position="20"/>
    </location>
</feature>
<feature type="chain" id="PRO_5040365487" description="Hydrophobin" evidence="1">
    <location>
        <begin position="21"/>
        <end position="101"/>
    </location>
</feature>
<evidence type="ECO:0008006" key="4">
    <source>
        <dbReference type="Google" id="ProtNLM"/>
    </source>
</evidence>
<evidence type="ECO:0000313" key="3">
    <source>
        <dbReference type="Proteomes" id="UP000807469"/>
    </source>
</evidence>
<keyword evidence="3" id="KW-1185">Reference proteome</keyword>
<keyword evidence="1" id="KW-0732">Signal</keyword>
<dbReference type="EMBL" id="MU155198">
    <property type="protein sequence ID" value="KAF9480248.1"/>
    <property type="molecule type" value="Genomic_DNA"/>
</dbReference>
<organism evidence="2 3">
    <name type="scientific">Pholiota conissans</name>
    <dbReference type="NCBI Taxonomy" id="109636"/>
    <lineage>
        <taxon>Eukaryota</taxon>
        <taxon>Fungi</taxon>
        <taxon>Dikarya</taxon>
        <taxon>Basidiomycota</taxon>
        <taxon>Agaricomycotina</taxon>
        <taxon>Agaricomycetes</taxon>
        <taxon>Agaricomycetidae</taxon>
        <taxon>Agaricales</taxon>
        <taxon>Agaricineae</taxon>
        <taxon>Strophariaceae</taxon>
        <taxon>Pholiota</taxon>
    </lineage>
</organism>